<dbReference type="ExpressionAtlas" id="A0A1D6H683">
    <property type="expression patterns" value="baseline and differential"/>
</dbReference>
<dbReference type="InterPro" id="IPR004839">
    <property type="entry name" value="Aminotransferase_I/II_large"/>
</dbReference>
<feature type="domain" description="Aminotransferase class I/classII large" evidence="7">
    <location>
        <begin position="5"/>
        <end position="38"/>
    </location>
</feature>
<keyword evidence="3" id="KW-0032">Aminotransferase</keyword>
<dbReference type="InterPro" id="IPR015424">
    <property type="entry name" value="PyrdxlP-dep_Trfase"/>
</dbReference>
<dbReference type="GO" id="GO:0006520">
    <property type="term" value="P:amino acid metabolic process"/>
    <property type="evidence" value="ECO:0007669"/>
    <property type="project" value="InterPro"/>
</dbReference>
<dbReference type="InterPro" id="IPR015421">
    <property type="entry name" value="PyrdxlP-dep_Trfase_major"/>
</dbReference>
<evidence type="ECO:0000313" key="8">
    <source>
        <dbReference type="EMBL" id="AQK70302.1"/>
    </source>
</evidence>
<evidence type="ECO:0000256" key="2">
    <source>
        <dbReference type="ARBA" id="ARBA00011738"/>
    </source>
</evidence>
<comment type="catalytic activity">
    <reaction evidence="6">
        <text>L-aspartate + 2-oxoglutarate = oxaloacetate + L-glutamate</text>
        <dbReference type="Rhea" id="RHEA:21824"/>
        <dbReference type="ChEBI" id="CHEBI:16452"/>
        <dbReference type="ChEBI" id="CHEBI:16810"/>
        <dbReference type="ChEBI" id="CHEBI:29985"/>
        <dbReference type="ChEBI" id="CHEBI:29991"/>
        <dbReference type="EC" id="2.6.1.1"/>
    </reaction>
</comment>
<accession>A0A1D6H683</accession>
<dbReference type="Gene3D" id="3.40.640.10">
    <property type="entry name" value="Type I PLP-dependent aspartate aminotransferase-like (Major domain)"/>
    <property type="match status" value="1"/>
</dbReference>
<keyword evidence="4" id="KW-0808">Transferase</keyword>
<dbReference type="Pfam" id="PF00155">
    <property type="entry name" value="Aminotran_1_2"/>
    <property type="match status" value="1"/>
</dbReference>
<gene>
    <name evidence="8" type="ORF">ZEAMMB73_Zm00001d016198</name>
</gene>
<dbReference type="EMBL" id="CM000781">
    <property type="protein sequence ID" value="AQK70302.1"/>
    <property type="molecule type" value="Genomic_DNA"/>
</dbReference>
<evidence type="ECO:0000256" key="4">
    <source>
        <dbReference type="ARBA" id="ARBA00022679"/>
    </source>
</evidence>
<evidence type="ECO:0000259" key="7">
    <source>
        <dbReference type="Pfam" id="PF00155"/>
    </source>
</evidence>
<dbReference type="AlphaFoldDB" id="A0A1D6H683"/>
<comment type="subunit">
    <text evidence="2">Homodimer.</text>
</comment>
<organism evidence="8">
    <name type="scientific">Zea mays</name>
    <name type="common">Maize</name>
    <dbReference type="NCBI Taxonomy" id="4577"/>
    <lineage>
        <taxon>Eukaryota</taxon>
        <taxon>Viridiplantae</taxon>
        <taxon>Streptophyta</taxon>
        <taxon>Embryophyta</taxon>
        <taxon>Tracheophyta</taxon>
        <taxon>Spermatophyta</taxon>
        <taxon>Magnoliopsida</taxon>
        <taxon>Liliopsida</taxon>
        <taxon>Poales</taxon>
        <taxon>Poaceae</taxon>
        <taxon>PACMAD clade</taxon>
        <taxon>Panicoideae</taxon>
        <taxon>Andropogonodae</taxon>
        <taxon>Andropogoneae</taxon>
        <taxon>Tripsacinae</taxon>
        <taxon>Zea</taxon>
    </lineage>
</organism>
<proteinExistence type="predicted"/>
<protein>
    <submittedName>
        <fullName evidence="8">Glutamate-oxaloacetic transaminase3</fullName>
    </submittedName>
</protein>
<evidence type="ECO:0000256" key="1">
    <source>
        <dbReference type="ARBA" id="ARBA00001933"/>
    </source>
</evidence>
<keyword evidence="5" id="KW-0663">Pyridoxal phosphate</keyword>
<evidence type="ECO:0000256" key="6">
    <source>
        <dbReference type="ARBA" id="ARBA00049185"/>
    </source>
</evidence>
<comment type="cofactor">
    <cofactor evidence="1">
        <name>pyridoxal 5'-phosphate</name>
        <dbReference type="ChEBI" id="CHEBI:597326"/>
    </cofactor>
</comment>
<evidence type="ECO:0000256" key="3">
    <source>
        <dbReference type="ARBA" id="ARBA00022576"/>
    </source>
</evidence>
<dbReference type="PANTHER" id="PTHR11879">
    <property type="entry name" value="ASPARTATE AMINOTRANSFERASE"/>
    <property type="match status" value="1"/>
</dbReference>
<sequence length="80" mass="8972">MLFCHLQNAPDGSFFLLHACAHNPTGVDPTEEQWREISHQFKVMGTELGNKKVVFPVILQATPTRFHSCSSIGEKTFSIL</sequence>
<name>A0A1D6H683_MAIZE</name>
<dbReference type="PANTHER" id="PTHR11879:SF45">
    <property type="entry name" value="ASPARTATE AMINOTRANSFERASE"/>
    <property type="match status" value="1"/>
</dbReference>
<dbReference type="SUPFAM" id="SSF53383">
    <property type="entry name" value="PLP-dependent transferases"/>
    <property type="match status" value="1"/>
</dbReference>
<dbReference type="GO" id="GO:0030170">
    <property type="term" value="F:pyridoxal phosphate binding"/>
    <property type="evidence" value="ECO:0007669"/>
    <property type="project" value="InterPro"/>
</dbReference>
<dbReference type="InterPro" id="IPR000796">
    <property type="entry name" value="Asp_trans"/>
</dbReference>
<dbReference type="GO" id="GO:0008483">
    <property type="term" value="F:transaminase activity"/>
    <property type="evidence" value="ECO:0007669"/>
    <property type="project" value="UniProtKB-KW"/>
</dbReference>
<evidence type="ECO:0000256" key="5">
    <source>
        <dbReference type="ARBA" id="ARBA00022898"/>
    </source>
</evidence>
<reference evidence="8" key="1">
    <citation type="submission" date="2015-12" db="EMBL/GenBank/DDBJ databases">
        <title>Update maize B73 reference genome by single molecule sequencing technologies.</title>
        <authorList>
            <consortium name="Maize Genome Sequencing Project"/>
            <person name="Ware D."/>
        </authorList>
    </citation>
    <scope>NUCLEOTIDE SEQUENCE</scope>
    <source>
        <tissue evidence="8">Seedling</tissue>
    </source>
</reference>